<sequence>MILDTLLLELVIKVSGSGKSYPDPVISVLTLVIFVLLIASLFV</sequence>
<feature type="transmembrane region" description="Helical" evidence="1">
    <location>
        <begin position="25"/>
        <end position="42"/>
    </location>
</feature>
<evidence type="ECO:0000313" key="3">
    <source>
        <dbReference type="Proteomes" id="UP000537204"/>
    </source>
</evidence>
<keyword evidence="1" id="KW-0472">Membrane</keyword>
<evidence type="ECO:0000256" key="1">
    <source>
        <dbReference type="SAM" id="Phobius"/>
    </source>
</evidence>
<evidence type="ECO:0000313" key="2">
    <source>
        <dbReference type="EMBL" id="MBB5634475.1"/>
    </source>
</evidence>
<reference evidence="2 3" key="1">
    <citation type="submission" date="2020-08" db="EMBL/GenBank/DDBJ databases">
        <title>Genomic Encyclopedia of Type Strains, Phase IV (KMG-V): Genome sequencing to study the core and pangenomes of soil and plant-associated prokaryotes.</title>
        <authorList>
            <person name="Whitman W."/>
        </authorList>
    </citation>
    <scope>NUCLEOTIDE SEQUENCE [LARGE SCALE GENOMIC DNA]</scope>
    <source>
        <strain evidence="2 3">S3M1</strain>
    </source>
</reference>
<keyword evidence="1" id="KW-1133">Transmembrane helix</keyword>
<accession>A0A7W8ZIE6</accession>
<proteinExistence type="predicted"/>
<keyword evidence="1" id="KW-0812">Transmembrane</keyword>
<organism evidence="2 3">
    <name type="scientific">Pedobacter cryoconitis</name>
    <dbReference type="NCBI Taxonomy" id="188932"/>
    <lineage>
        <taxon>Bacteria</taxon>
        <taxon>Pseudomonadati</taxon>
        <taxon>Bacteroidota</taxon>
        <taxon>Sphingobacteriia</taxon>
        <taxon>Sphingobacteriales</taxon>
        <taxon>Sphingobacteriaceae</taxon>
        <taxon>Pedobacter</taxon>
    </lineage>
</organism>
<gene>
    <name evidence="2" type="ORF">HDE68_000360</name>
</gene>
<dbReference type="EMBL" id="JACHCE010000001">
    <property type="protein sequence ID" value="MBB5634475.1"/>
    <property type="molecule type" value="Genomic_DNA"/>
</dbReference>
<dbReference type="AlphaFoldDB" id="A0A7W8ZIE6"/>
<comment type="caution">
    <text evidence="2">The sequence shown here is derived from an EMBL/GenBank/DDBJ whole genome shotgun (WGS) entry which is preliminary data.</text>
</comment>
<protein>
    <submittedName>
        <fullName evidence="2">Uncharacterized protein</fullName>
    </submittedName>
</protein>
<dbReference type="Proteomes" id="UP000537204">
    <property type="component" value="Unassembled WGS sequence"/>
</dbReference>
<name>A0A7W8ZIE6_9SPHI</name>